<reference evidence="1 2" key="1">
    <citation type="journal article" date="2023" name="Sci. Data">
        <title>Genome assembly of the Korean intertidal mud-creeper Batillaria attramentaria.</title>
        <authorList>
            <person name="Patra A.K."/>
            <person name="Ho P.T."/>
            <person name="Jun S."/>
            <person name="Lee S.J."/>
            <person name="Kim Y."/>
            <person name="Won Y.J."/>
        </authorList>
    </citation>
    <scope>NUCLEOTIDE SEQUENCE [LARGE SCALE GENOMIC DNA]</scope>
    <source>
        <strain evidence="1">Wonlab-2016</strain>
    </source>
</reference>
<evidence type="ECO:0000313" key="2">
    <source>
        <dbReference type="Proteomes" id="UP001519460"/>
    </source>
</evidence>
<organism evidence="1 2">
    <name type="scientific">Batillaria attramentaria</name>
    <dbReference type="NCBI Taxonomy" id="370345"/>
    <lineage>
        <taxon>Eukaryota</taxon>
        <taxon>Metazoa</taxon>
        <taxon>Spiralia</taxon>
        <taxon>Lophotrochozoa</taxon>
        <taxon>Mollusca</taxon>
        <taxon>Gastropoda</taxon>
        <taxon>Caenogastropoda</taxon>
        <taxon>Sorbeoconcha</taxon>
        <taxon>Cerithioidea</taxon>
        <taxon>Batillariidae</taxon>
        <taxon>Batillaria</taxon>
    </lineage>
</organism>
<protein>
    <submittedName>
        <fullName evidence="1">Uncharacterized protein</fullName>
    </submittedName>
</protein>
<accession>A0ABD0KDT4</accession>
<keyword evidence="2" id="KW-1185">Reference proteome</keyword>
<evidence type="ECO:0000313" key="1">
    <source>
        <dbReference type="EMBL" id="KAK7485266.1"/>
    </source>
</evidence>
<comment type="caution">
    <text evidence="1">The sequence shown here is derived from an EMBL/GenBank/DDBJ whole genome shotgun (WGS) entry which is preliminary data.</text>
</comment>
<dbReference type="EMBL" id="JACVVK020000197">
    <property type="protein sequence ID" value="KAK7485266.1"/>
    <property type="molecule type" value="Genomic_DNA"/>
</dbReference>
<sequence length="143" mass="15425">MTAELLFSDTKVHVTVTVHFTYQDLALISLETAAQALRPSPTLSVSGALHADPPYPQGMQTAAELVILHKTITVFPDRLMRGFVARETHLVFAALLGKVCRGSVGVYSLITDCVAVWRWLGLAPTSTCTSVAGARHSQDGGRY</sequence>
<dbReference type="AlphaFoldDB" id="A0ABD0KDT4"/>
<dbReference type="Proteomes" id="UP001519460">
    <property type="component" value="Unassembled WGS sequence"/>
</dbReference>
<name>A0ABD0KDT4_9CAEN</name>
<gene>
    <name evidence="1" type="ORF">BaRGS_00023517</name>
</gene>
<proteinExistence type="predicted"/>